<name>C5A7J6_THEGJ</name>
<dbReference type="Pfam" id="PF13343">
    <property type="entry name" value="SBP_bac_6"/>
    <property type="match status" value="1"/>
</dbReference>
<protein>
    <submittedName>
        <fullName evidence="2">ABC-type thiamine transport system, periplasmic component (SfuA)</fullName>
    </submittedName>
</protein>
<dbReference type="PATRIC" id="fig|593117.10.peg.1713"/>
<dbReference type="PANTHER" id="PTHR30006:SF2">
    <property type="entry name" value="ABC TRANSPORTER SUBSTRATE-BINDING PROTEIN"/>
    <property type="match status" value="1"/>
</dbReference>
<dbReference type="KEGG" id="tga:TGAM_1706"/>
<dbReference type="PROSITE" id="PS51257">
    <property type="entry name" value="PROKAR_LIPOPROTEIN"/>
    <property type="match status" value="1"/>
</dbReference>
<keyword evidence="1" id="KW-0732">Signal</keyword>
<proteinExistence type="predicted"/>
<dbReference type="Proteomes" id="UP000001488">
    <property type="component" value="Chromosome"/>
</dbReference>
<dbReference type="Gene3D" id="3.40.190.10">
    <property type="entry name" value="Periplasmic binding protein-like II"/>
    <property type="match status" value="2"/>
</dbReference>
<evidence type="ECO:0000256" key="1">
    <source>
        <dbReference type="ARBA" id="ARBA00022729"/>
    </source>
</evidence>
<reference evidence="2 3" key="1">
    <citation type="journal article" date="2007" name="Genome Biol.">
        <title>Genome analysis and genome-wide proteomics of Thermococcus gammatolerans, the most radioresistant organism known amongst the Archaea.</title>
        <authorList>
            <person name="Zivanovic Y."/>
            <person name="Armengaud J."/>
            <person name="Lagorce A."/>
            <person name="Leplat C."/>
            <person name="Guerin P."/>
            <person name="Dutertre M."/>
            <person name="Anthouard V."/>
            <person name="Forterre P."/>
            <person name="Wincker P."/>
            <person name="Confalonieri F."/>
        </authorList>
    </citation>
    <scope>NUCLEOTIDE SEQUENCE [LARGE SCALE GENOMIC DNA]</scope>
    <source>
        <strain evidence="3">DSM 15229 / JCM 11827 / EJ3</strain>
    </source>
</reference>
<evidence type="ECO:0000313" key="3">
    <source>
        <dbReference type="Proteomes" id="UP000001488"/>
    </source>
</evidence>
<gene>
    <name evidence="2" type="primary">sfuA</name>
    <name evidence="2" type="ordered locus">TGAM_1706</name>
</gene>
<dbReference type="SUPFAM" id="SSF53850">
    <property type="entry name" value="Periplasmic binding protein-like II"/>
    <property type="match status" value="1"/>
</dbReference>
<dbReference type="STRING" id="593117.TGAM_1706"/>
<dbReference type="PaxDb" id="593117-TGAM_1706"/>
<dbReference type="HOGENOM" id="CLU_026974_6_1_2"/>
<dbReference type="InterPro" id="IPR005948">
    <property type="entry name" value="ThiB-like"/>
</dbReference>
<dbReference type="GO" id="GO:0015888">
    <property type="term" value="P:thiamine transport"/>
    <property type="evidence" value="ECO:0007669"/>
    <property type="project" value="InterPro"/>
</dbReference>
<dbReference type="EMBL" id="CP001398">
    <property type="protein sequence ID" value="ACS34208.1"/>
    <property type="molecule type" value="Genomic_DNA"/>
</dbReference>
<keyword evidence="3" id="KW-1185">Reference proteome</keyword>
<dbReference type="eggNOG" id="arCOG00226">
    <property type="taxonomic scope" value="Archaea"/>
</dbReference>
<dbReference type="AlphaFoldDB" id="C5A7J6"/>
<organism evidence="2 3">
    <name type="scientific">Thermococcus gammatolerans (strain DSM 15229 / JCM 11827 / EJ3)</name>
    <dbReference type="NCBI Taxonomy" id="593117"/>
    <lineage>
        <taxon>Archaea</taxon>
        <taxon>Methanobacteriati</taxon>
        <taxon>Methanobacteriota</taxon>
        <taxon>Thermococci</taxon>
        <taxon>Thermococcales</taxon>
        <taxon>Thermococcaceae</taxon>
        <taxon>Thermococcus</taxon>
    </lineage>
</organism>
<sequence length="373" mass="42030">MVNMRSKTLAAIILVALLVVGLGCIGSRNEEKSGGTQSSSVSTTTKKPETLTVYAYDSFQSVAKVTIPKFEKEYNVKVKLITLGDAGKVLNRLILEKDHPRADVVIGIDNSLAAKAIEAGVLEVYKPKNIDLVPEDLVKGLDPTYHLIPYDYGPIAIVYKKDKVKNPPKTFEDLLKPEWKKSLIVEDPRTSSTGMSFLLWTIGAYGDPGWLYYWEKLKPQIYQITEGWDAGWEMWDKGEAPLFVSYATDPAYSAYYNNGTEPDIGVILLNGTAYVQIEGVGIVKGTKHRELAEKFIEFMLTNKFQNEIPLHNWMFPASKNATLPDVFKYAVKPEKIINPDPEEIKANHNRWVREWVELMIEGKSPEEIIKERG</sequence>
<evidence type="ECO:0000313" key="2">
    <source>
        <dbReference type="EMBL" id="ACS34208.1"/>
    </source>
</evidence>
<dbReference type="CDD" id="cd13545">
    <property type="entry name" value="PBP2_TbpA"/>
    <property type="match status" value="1"/>
</dbReference>
<accession>C5A7J6</accession>
<dbReference type="NCBIfam" id="TIGR01254">
    <property type="entry name" value="sfuA"/>
    <property type="match status" value="1"/>
</dbReference>
<dbReference type="GO" id="GO:0030975">
    <property type="term" value="F:thiamine binding"/>
    <property type="evidence" value="ECO:0007669"/>
    <property type="project" value="InterPro"/>
</dbReference>
<dbReference type="PANTHER" id="PTHR30006">
    <property type="entry name" value="THIAMINE-BINDING PERIPLASMIC PROTEIN-RELATED"/>
    <property type="match status" value="1"/>
</dbReference>